<evidence type="ECO:0000259" key="4">
    <source>
        <dbReference type="PROSITE" id="PS51352"/>
    </source>
</evidence>
<dbReference type="PROSITE" id="PS51352">
    <property type="entry name" value="THIOREDOXIN_2"/>
    <property type="match status" value="1"/>
</dbReference>
<protein>
    <recommendedName>
        <fullName evidence="4">Thioredoxin domain-containing protein</fullName>
    </recommendedName>
</protein>
<evidence type="ECO:0000313" key="5">
    <source>
        <dbReference type="EMBL" id="OQR99631.1"/>
    </source>
</evidence>
<reference evidence="5 6" key="1">
    <citation type="journal article" date="2014" name="Genome Biol. Evol.">
        <title>The secreted proteins of Achlya hypogyna and Thraustotheca clavata identify the ancestral oomycete secretome and reveal gene acquisitions by horizontal gene transfer.</title>
        <authorList>
            <person name="Misner I."/>
            <person name="Blouin N."/>
            <person name="Leonard G."/>
            <person name="Richards T.A."/>
            <person name="Lane C.E."/>
        </authorList>
    </citation>
    <scope>NUCLEOTIDE SEQUENCE [LARGE SCALE GENOMIC DNA]</scope>
    <source>
        <strain evidence="5 6">ATCC 48635</strain>
    </source>
</reference>
<dbReference type="InterPro" id="IPR013740">
    <property type="entry name" value="Redoxin"/>
</dbReference>
<dbReference type="GO" id="GO:0031397">
    <property type="term" value="P:negative regulation of protein ubiquitination"/>
    <property type="evidence" value="ECO:0007669"/>
    <property type="project" value="TreeGrafter"/>
</dbReference>
<name>A0A1V9ZNV7_ACHHY</name>
<dbReference type="EMBL" id="JNBR01000050">
    <property type="protein sequence ID" value="OQR99631.1"/>
    <property type="molecule type" value="Genomic_DNA"/>
</dbReference>
<dbReference type="PROSITE" id="PS00194">
    <property type="entry name" value="THIOREDOXIN_1"/>
    <property type="match status" value="1"/>
</dbReference>
<comment type="subcellular location">
    <subcellularLocation>
        <location evidence="1">Cell envelope</location>
    </subcellularLocation>
</comment>
<dbReference type="GO" id="GO:0005634">
    <property type="term" value="C:nucleus"/>
    <property type="evidence" value="ECO:0007669"/>
    <property type="project" value="TreeGrafter"/>
</dbReference>
<evidence type="ECO:0000313" key="6">
    <source>
        <dbReference type="Proteomes" id="UP000243579"/>
    </source>
</evidence>
<dbReference type="GO" id="GO:0004791">
    <property type="term" value="F:thioredoxin-disulfide reductase (NADPH) activity"/>
    <property type="evidence" value="ECO:0007669"/>
    <property type="project" value="TreeGrafter"/>
</dbReference>
<proteinExistence type="inferred from homology"/>
<feature type="domain" description="Thioredoxin" evidence="4">
    <location>
        <begin position="7"/>
        <end position="155"/>
    </location>
</feature>
<sequence>MASYRGFWADLFAPDHDVGQLVDVDDVPVSLGALNQTVLVLFSGYWCPPCRAFTRTVVRFLEEHAGDVSVLYFGRDHNAAMQSFNLRTKPYFKLEWRSANGATLKRLKEIYPSIQGIPTVFAVDRDSGVIYSERARVGLLLHPDSILDLWLAGGDISTEEEEVFWSRDEVKIDAPEEDIVPHLPFETLVNEAGAPTAYDDLNTFILLYINAQWAHFVQDKITPVVSAFAAAHADDVSVVYYSLDANATDADKVLDGTNFYRFAHSANLVETAYELDKILSKDDPYNTFAAPRVIVIEKDTHKIVAKHHYGILIKPTEQIAAWKQGKPGITEGEIDAYFS</sequence>
<dbReference type="Pfam" id="PF08534">
    <property type="entry name" value="Redoxin"/>
    <property type="match status" value="1"/>
</dbReference>
<comment type="similarity">
    <text evidence="2">Belongs to the peroxiredoxin family. Prx5 subfamily.</text>
</comment>
<keyword evidence="6" id="KW-1185">Reference proteome</keyword>
<dbReference type="PANTHER" id="PTHR46472">
    <property type="entry name" value="NUCLEOREDOXIN"/>
    <property type="match status" value="1"/>
</dbReference>
<dbReference type="GO" id="GO:0030178">
    <property type="term" value="P:negative regulation of Wnt signaling pathway"/>
    <property type="evidence" value="ECO:0007669"/>
    <property type="project" value="TreeGrafter"/>
</dbReference>
<accession>A0A1V9ZNV7</accession>
<evidence type="ECO:0000256" key="2">
    <source>
        <dbReference type="ARBA" id="ARBA00010505"/>
    </source>
</evidence>
<dbReference type="AlphaFoldDB" id="A0A1V9ZNV7"/>
<dbReference type="PANTHER" id="PTHR46472:SF1">
    <property type="entry name" value="NUCLEOREDOXIN"/>
    <property type="match status" value="1"/>
</dbReference>
<dbReference type="Proteomes" id="UP000243579">
    <property type="component" value="Unassembled WGS sequence"/>
</dbReference>
<evidence type="ECO:0000256" key="1">
    <source>
        <dbReference type="ARBA" id="ARBA00004196"/>
    </source>
</evidence>
<dbReference type="STRING" id="1202772.A0A1V9ZNV7"/>
<evidence type="ECO:0000256" key="3">
    <source>
        <dbReference type="ARBA" id="ARBA00022748"/>
    </source>
</evidence>
<dbReference type="Gene3D" id="3.40.30.10">
    <property type="entry name" value="Glutaredoxin"/>
    <property type="match status" value="2"/>
</dbReference>
<keyword evidence="3" id="KW-0201">Cytochrome c-type biogenesis</keyword>
<dbReference type="InterPro" id="IPR017937">
    <property type="entry name" value="Thioredoxin_CS"/>
</dbReference>
<dbReference type="SUPFAM" id="SSF52833">
    <property type="entry name" value="Thioredoxin-like"/>
    <property type="match status" value="1"/>
</dbReference>
<organism evidence="5 6">
    <name type="scientific">Achlya hypogyna</name>
    <name type="common">Oomycete</name>
    <name type="synonym">Protoachlya hypogyna</name>
    <dbReference type="NCBI Taxonomy" id="1202772"/>
    <lineage>
        <taxon>Eukaryota</taxon>
        <taxon>Sar</taxon>
        <taxon>Stramenopiles</taxon>
        <taxon>Oomycota</taxon>
        <taxon>Saprolegniomycetes</taxon>
        <taxon>Saprolegniales</taxon>
        <taxon>Achlyaceae</taxon>
        <taxon>Achlya</taxon>
    </lineage>
</organism>
<comment type="caution">
    <text evidence="5">The sequence shown here is derived from an EMBL/GenBank/DDBJ whole genome shotgun (WGS) entry which is preliminary data.</text>
</comment>
<dbReference type="InterPro" id="IPR013766">
    <property type="entry name" value="Thioredoxin_domain"/>
</dbReference>
<dbReference type="InterPro" id="IPR036249">
    <property type="entry name" value="Thioredoxin-like_sf"/>
</dbReference>
<gene>
    <name evidence="5" type="ORF">ACHHYP_05420</name>
</gene>
<dbReference type="OrthoDB" id="409136at2759"/>